<accession>A0A8K0DGK0</accession>
<gene>
    <name evidence="2" type="ORF">ILUMI_00275</name>
</gene>
<evidence type="ECO:0000313" key="2">
    <source>
        <dbReference type="EMBL" id="KAF2905900.1"/>
    </source>
</evidence>
<sequence length="117" mass="13433">MFFKLVALAITLQISFQREFFQDKSILQTFMTKSENGSTNVHGEKYVKVYDPNAGKYAYKKIIYDNGNVQRESGFLDGNNDVKETTDTGISTESFTNFFTSIKGFMKNLLDQIMLLR</sequence>
<dbReference type="AlphaFoldDB" id="A0A8K0DGK0"/>
<feature type="signal peptide" evidence="1">
    <location>
        <begin position="1"/>
        <end position="17"/>
    </location>
</feature>
<feature type="chain" id="PRO_5035448074" evidence="1">
    <location>
        <begin position="18"/>
        <end position="117"/>
    </location>
</feature>
<name>A0A8K0DGK0_IGNLU</name>
<dbReference type="Proteomes" id="UP000801492">
    <property type="component" value="Unassembled WGS sequence"/>
</dbReference>
<comment type="caution">
    <text evidence="2">The sequence shown here is derived from an EMBL/GenBank/DDBJ whole genome shotgun (WGS) entry which is preliminary data.</text>
</comment>
<reference evidence="2" key="1">
    <citation type="submission" date="2019-08" db="EMBL/GenBank/DDBJ databases">
        <title>The genome of the North American firefly Photinus pyralis.</title>
        <authorList>
            <consortium name="Photinus pyralis genome working group"/>
            <person name="Fallon T.R."/>
            <person name="Sander Lower S.E."/>
            <person name="Weng J.-K."/>
        </authorList>
    </citation>
    <scope>NUCLEOTIDE SEQUENCE</scope>
    <source>
        <strain evidence="2">TRF0915ILg1</strain>
        <tissue evidence="2">Whole body</tissue>
    </source>
</reference>
<dbReference type="EMBL" id="VTPC01000410">
    <property type="protein sequence ID" value="KAF2905900.1"/>
    <property type="molecule type" value="Genomic_DNA"/>
</dbReference>
<evidence type="ECO:0000313" key="3">
    <source>
        <dbReference type="Proteomes" id="UP000801492"/>
    </source>
</evidence>
<proteinExistence type="predicted"/>
<keyword evidence="3" id="KW-1185">Reference proteome</keyword>
<organism evidence="2 3">
    <name type="scientific">Ignelater luminosus</name>
    <name type="common">Cucubano</name>
    <name type="synonym">Pyrophorus luminosus</name>
    <dbReference type="NCBI Taxonomy" id="2038154"/>
    <lineage>
        <taxon>Eukaryota</taxon>
        <taxon>Metazoa</taxon>
        <taxon>Ecdysozoa</taxon>
        <taxon>Arthropoda</taxon>
        <taxon>Hexapoda</taxon>
        <taxon>Insecta</taxon>
        <taxon>Pterygota</taxon>
        <taxon>Neoptera</taxon>
        <taxon>Endopterygota</taxon>
        <taxon>Coleoptera</taxon>
        <taxon>Polyphaga</taxon>
        <taxon>Elateriformia</taxon>
        <taxon>Elateroidea</taxon>
        <taxon>Elateridae</taxon>
        <taxon>Agrypninae</taxon>
        <taxon>Pyrophorini</taxon>
        <taxon>Ignelater</taxon>
    </lineage>
</organism>
<keyword evidence="1" id="KW-0732">Signal</keyword>
<evidence type="ECO:0000256" key="1">
    <source>
        <dbReference type="SAM" id="SignalP"/>
    </source>
</evidence>
<protein>
    <submittedName>
        <fullName evidence="2">Uncharacterized protein</fullName>
    </submittedName>
</protein>